<feature type="region of interest" description="Disordered" evidence="1">
    <location>
        <begin position="991"/>
        <end position="1012"/>
    </location>
</feature>
<keyword evidence="4" id="KW-1185">Reference proteome</keyword>
<feature type="compositionally biased region" description="Polar residues" evidence="1">
    <location>
        <begin position="1180"/>
        <end position="1189"/>
    </location>
</feature>
<feature type="compositionally biased region" description="Basic and acidic residues" evidence="1">
    <location>
        <begin position="649"/>
        <end position="662"/>
    </location>
</feature>
<reference evidence="3 4" key="1">
    <citation type="submission" date="2024-03" db="EMBL/GenBank/DDBJ databases">
        <authorList>
            <person name="Gkanogiannis A."/>
            <person name="Becerra Lopez-Lavalle L."/>
        </authorList>
    </citation>
    <scope>NUCLEOTIDE SEQUENCE [LARGE SCALE GENOMIC DNA]</scope>
</reference>
<evidence type="ECO:0000256" key="2">
    <source>
        <dbReference type="SAM" id="Phobius"/>
    </source>
</evidence>
<feature type="compositionally biased region" description="Polar residues" evidence="1">
    <location>
        <begin position="1123"/>
        <end position="1137"/>
    </location>
</feature>
<feature type="compositionally biased region" description="Basic and acidic residues" evidence="1">
    <location>
        <begin position="812"/>
        <end position="828"/>
    </location>
</feature>
<feature type="compositionally biased region" description="Basic and acidic residues" evidence="1">
    <location>
        <begin position="858"/>
        <end position="869"/>
    </location>
</feature>
<keyword evidence="2" id="KW-0472">Membrane</keyword>
<evidence type="ECO:0008006" key="5">
    <source>
        <dbReference type="Google" id="ProtNLM"/>
    </source>
</evidence>
<feature type="region of interest" description="Disordered" evidence="1">
    <location>
        <begin position="196"/>
        <end position="243"/>
    </location>
</feature>
<feature type="compositionally biased region" description="Polar residues" evidence="1">
    <location>
        <begin position="728"/>
        <end position="741"/>
    </location>
</feature>
<feature type="compositionally biased region" description="Acidic residues" evidence="1">
    <location>
        <begin position="459"/>
        <end position="471"/>
    </location>
</feature>
<evidence type="ECO:0000313" key="4">
    <source>
        <dbReference type="Proteomes" id="UP001642487"/>
    </source>
</evidence>
<feature type="compositionally biased region" description="Acidic residues" evidence="1">
    <location>
        <begin position="219"/>
        <end position="231"/>
    </location>
</feature>
<feature type="region of interest" description="Disordered" evidence="1">
    <location>
        <begin position="1268"/>
        <end position="1287"/>
    </location>
</feature>
<keyword evidence="2" id="KW-1133">Transmembrane helix</keyword>
<feature type="region of interest" description="Disordered" evidence="1">
    <location>
        <begin position="1120"/>
        <end position="1189"/>
    </location>
</feature>
<feature type="region of interest" description="Disordered" evidence="1">
    <location>
        <begin position="157"/>
        <end position="176"/>
    </location>
</feature>
<feature type="compositionally biased region" description="Basic and acidic residues" evidence="1">
    <location>
        <begin position="1155"/>
        <end position="1178"/>
    </location>
</feature>
<dbReference type="PANTHER" id="PTHR33870">
    <property type="entry name" value="CARDIOMYOPATHY-ASSOCIATED PROTEIN"/>
    <property type="match status" value="1"/>
</dbReference>
<feature type="region of interest" description="Disordered" evidence="1">
    <location>
        <begin position="1294"/>
        <end position="1316"/>
    </location>
</feature>
<keyword evidence="2" id="KW-0812">Transmembrane</keyword>
<feature type="compositionally biased region" description="Basic and acidic residues" evidence="1">
    <location>
        <begin position="1138"/>
        <end position="1148"/>
    </location>
</feature>
<feature type="compositionally biased region" description="Basic and acidic residues" evidence="1">
    <location>
        <begin position="1002"/>
        <end position="1012"/>
    </location>
</feature>
<dbReference type="EMBL" id="OZ021742">
    <property type="protein sequence ID" value="CAK9326968.1"/>
    <property type="molecule type" value="Genomic_DNA"/>
</dbReference>
<gene>
    <name evidence="3" type="ORF">CITCOLO1_LOCUS19334</name>
</gene>
<feature type="compositionally biased region" description="Basic and acidic residues" evidence="1">
    <location>
        <begin position="232"/>
        <end position="243"/>
    </location>
</feature>
<proteinExistence type="predicted"/>
<feature type="compositionally biased region" description="Polar residues" evidence="1">
    <location>
        <begin position="157"/>
        <end position="167"/>
    </location>
</feature>
<feature type="transmembrane region" description="Helical" evidence="2">
    <location>
        <begin position="30"/>
        <end position="47"/>
    </location>
</feature>
<dbReference type="PANTHER" id="PTHR33870:SF4">
    <property type="entry name" value="CARDIOMYOPATHY-ASSOCIATED PROTEIN"/>
    <property type="match status" value="1"/>
</dbReference>
<organism evidence="3 4">
    <name type="scientific">Citrullus colocynthis</name>
    <name type="common">colocynth</name>
    <dbReference type="NCBI Taxonomy" id="252529"/>
    <lineage>
        <taxon>Eukaryota</taxon>
        <taxon>Viridiplantae</taxon>
        <taxon>Streptophyta</taxon>
        <taxon>Embryophyta</taxon>
        <taxon>Tracheophyta</taxon>
        <taxon>Spermatophyta</taxon>
        <taxon>Magnoliopsida</taxon>
        <taxon>eudicotyledons</taxon>
        <taxon>Gunneridae</taxon>
        <taxon>Pentapetalae</taxon>
        <taxon>rosids</taxon>
        <taxon>fabids</taxon>
        <taxon>Cucurbitales</taxon>
        <taxon>Cucurbitaceae</taxon>
        <taxon>Benincaseae</taxon>
        <taxon>Citrullus</taxon>
    </lineage>
</organism>
<evidence type="ECO:0000313" key="3">
    <source>
        <dbReference type="EMBL" id="CAK9326968.1"/>
    </source>
</evidence>
<sequence length="1316" mass="145912">MGIDAEDIKLCACRFFHLSLRVSHRFVQKHPYVSGTLLFLFILYIFLPSVFSFLFYCLPFLGLTGVLLALWTSKRPTIRVEKVEDKRLEVSKPSTITINRNRSAYLRNATSRRQRFRDKSEAWRTEAPINASVGKTDQSVESDISKLLIEVKETQSLDSGNNASAHCSSVDKDNEISSKTEPILGSELLVKPDVVACDGSNSQTNKSDSGGDETKNESSEDPEDEDEEEAQEDRNKAVEWTEDDQKNLMDLGLSEIERNRRLENLIARRRARKLYKRKNEDTALTVDILPPGQIPKIVTTRNDPLDLADGCKDIEGVPLPGSAPSVLLPMRNPFDLPYDPHEEKPNLMADSFQQEFTAAHQKELAFCRHESFCFGPAYQEESGAMGYHPRYRRPSISIADKGEHDWLIEQLLFKGDQVPCAGKKPIAVETRGIQTEDSPQTRDVNAMELESDQEKEIPPDSESEFEMEPELTQDGNSQSSHSSSSDNPESVICDDVRVVSKSFESTLSSALNKTLNCRVPKSRLLKEPLCDFSPTAFDKNKMEDRLSYPDKVVCHTPTYSIASDLQVEVSEIGSPPTVDGNNTDGESLNPDWEIEKEASFGGEQDDMSSLLEGRFNESVSDEQEEEVKALSLTEALPPKTIQSPMSEELVDRPSQVDRKMPKELSLPTDDDEEASSHMVDQKNPEALAKMKSMVKTSEDVNDGLEILIKQMNNGKETRSLEESDLKSSRSLNNGSEDSSGCQAHLHHEHSEGRKNTDQITGNGDLGRAHKHSEEGSKNQDHITGNGNLGQAQEHSEEGNKNMDQITGSEDLDGAHKHPEEGSKNKDKITGNGDLGQAQEHSEEGSKNMDPIIGSEDLGWAHKHPEEGTKNKNQITGNGDLGQAQEHSEDGSKNMDQITGNGHLGWAHELSEEGSENTGQITGNGDPVEPRKVEEQLEFVQDHKNQPNVVETELQISKDALILPVDEDLVPSGRVPQPLVSIDIMCSDASKNKVNDVQSESQKSNRDLVEPRKIEEPLELKQGNKNQPNVVEIEFQSSKDALKSTLEDDLASDGGVLPDSNDLIGSIASQNQANAVQSELLKSNDAMKSTMGQDLDIERELLDTRAGLSLESSMEEQIHMDKISVSQDSILSSENSPKSMEKDDSKPSDSVEVENELIKDLSEQKGEKSNFDARDERKKTYQNLSSPNSQVNGDLKISEITVQQMVGANYPLAEITAKEVEVETELKPTTVTNIENVGNNEIECASHKFNKQESYIVEDKDLEFDKDMESYSKDLNGNEAEGNSSKLRANVMGLQKPTGLAHERPIDSSLTADKGSL</sequence>
<protein>
    <recommendedName>
        <fullName evidence="5">Cardiomyopathy-associated protein 5</fullName>
    </recommendedName>
</protein>
<dbReference type="Proteomes" id="UP001642487">
    <property type="component" value="Chromosome 8"/>
</dbReference>
<feature type="compositionally biased region" description="Basic and acidic residues" evidence="1">
    <location>
        <begin position="715"/>
        <end position="727"/>
    </location>
</feature>
<feature type="compositionally biased region" description="Basic and acidic residues" evidence="1">
    <location>
        <begin position="771"/>
        <end position="780"/>
    </location>
</feature>
<feature type="compositionally biased region" description="Polar residues" evidence="1">
    <location>
        <begin position="781"/>
        <end position="792"/>
    </location>
</feature>
<feature type="region of interest" description="Disordered" evidence="1">
    <location>
        <begin position="448"/>
        <end position="490"/>
    </location>
</feature>
<name>A0ABP0Z2F9_9ROSI</name>
<evidence type="ECO:0000256" key="1">
    <source>
        <dbReference type="SAM" id="MobiDB-lite"/>
    </source>
</evidence>
<feature type="compositionally biased region" description="Polar residues" evidence="1">
    <location>
        <begin position="199"/>
        <end position="208"/>
    </location>
</feature>
<feature type="region of interest" description="Disordered" evidence="1">
    <location>
        <begin position="616"/>
        <end position="901"/>
    </location>
</feature>
<accession>A0ABP0Z2F9</accession>